<dbReference type="EMBL" id="JAVDQG010000010">
    <property type="protein sequence ID" value="MDR6227573.1"/>
    <property type="molecule type" value="Genomic_DNA"/>
</dbReference>
<evidence type="ECO:0000313" key="3">
    <source>
        <dbReference type="Proteomes" id="UP001185012"/>
    </source>
</evidence>
<dbReference type="RefSeq" id="WP_309868666.1">
    <property type="nucleotide sequence ID" value="NZ_JAVDQG010000010.1"/>
</dbReference>
<organism evidence="2 3">
    <name type="scientific">Desmospora profundinema</name>
    <dbReference type="NCBI Taxonomy" id="1571184"/>
    <lineage>
        <taxon>Bacteria</taxon>
        <taxon>Bacillati</taxon>
        <taxon>Bacillota</taxon>
        <taxon>Bacilli</taxon>
        <taxon>Bacillales</taxon>
        <taxon>Thermoactinomycetaceae</taxon>
        <taxon>Desmospora</taxon>
    </lineage>
</organism>
<feature type="transmembrane region" description="Helical" evidence="1">
    <location>
        <begin position="85"/>
        <end position="107"/>
    </location>
</feature>
<comment type="caution">
    <text evidence="2">The sequence shown here is derived from an EMBL/GenBank/DDBJ whole genome shotgun (WGS) entry which is preliminary data.</text>
</comment>
<protein>
    <submittedName>
        <fullName evidence="2">Uncharacterized protein</fullName>
    </submittedName>
</protein>
<evidence type="ECO:0000256" key="1">
    <source>
        <dbReference type="SAM" id="Phobius"/>
    </source>
</evidence>
<sequence length="109" mass="12567">MKQRAINALKWWLPITAFLYFMQWFDYVAFAPTALFSGVELTFNHAFNWLVPAAFALVFFAIGIPQKKAAKESVRKQKARHIFRALGWIGGILLVAYLAWGVLRIVFFI</sequence>
<feature type="transmembrane region" description="Helical" evidence="1">
    <location>
        <begin position="12"/>
        <end position="34"/>
    </location>
</feature>
<proteinExistence type="predicted"/>
<feature type="transmembrane region" description="Helical" evidence="1">
    <location>
        <begin position="46"/>
        <end position="64"/>
    </location>
</feature>
<accession>A0ABU1IS56</accession>
<gene>
    <name evidence="2" type="ORF">JOE21_003596</name>
</gene>
<keyword evidence="1" id="KW-0812">Transmembrane</keyword>
<keyword evidence="1" id="KW-1133">Transmembrane helix</keyword>
<name>A0ABU1IS56_9BACL</name>
<evidence type="ECO:0000313" key="2">
    <source>
        <dbReference type="EMBL" id="MDR6227573.1"/>
    </source>
</evidence>
<reference evidence="2 3" key="1">
    <citation type="submission" date="2023-07" db="EMBL/GenBank/DDBJ databases">
        <title>Genomic Encyclopedia of Type Strains, Phase IV (KMG-IV): sequencing the most valuable type-strain genomes for metagenomic binning, comparative biology and taxonomic classification.</title>
        <authorList>
            <person name="Goeker M."/>
        </authorList>
    </citation>
    <scope>NUCLEOTIDE SEQUENCE [LARGE SCALE GENOMIC DNA]</scope>
    <source>
        <strain evidence="2 3">DSM 45903</strain>
    </source>
</reference>
<dbReference type="Proteomes" id="UP001185012">
    <property type="component" value="Unassembled WGS sequence"/>
</dbReference>
<keyword evidence="1" id="KW-0472">Membrane</keyword>
<keyword evidence="3" id="KW-1185">Reference proteome</keyword>